<dbReference type="Pfam" id="PF13927">
    <property type="entry name" value="Ig_3"/>
    <property type="match status" value="1"/>
</dbReference>
<dbReference type="FunFam" id="2.60.40.10:FF:000129">
    <property type="entry name" value="CLUMA_CG018772, isoform A"/>
    <property type="match status" value="1"/>
</dbReference>
<dbReference type="Proteomes" id="UP001142055">
    <property type="component" value="Chromosome 2"/>
</dbReference>
<evidence type="ECO:0000313" key="4">
    <source>
        <dbReference type="Proteomes" id="UP001142055"/>
    </source>
</evidence>
<evidence type="ECO:0000256" key="1">
    <source>
        <dbReference type="SAM" id="MobiDB-lite"/>
    </source>
</evidence>
<feature type="region of interest" description="Disordered" evidence="1">
    <location>
        <begin position="18"/>
        <end position="39"/>
    </location>
</feature>
<dbReference type="InterPro" id="IPR036179">
    <property type="entry name" value="Ig-like_dom_sf"/>
</dbReference>
<dbReference type="SMART" id="SM00406">
    <property type="entry name" value="IGv"/>
    <property type="match status" value="2"/>
</dbReference>
<gene>
    <name evidence="3" type="ORF">RDWZM_005705</name>
</gene>
<dbReference type="OMA" id="ITAQVGH"/>
<dbReference type="CDD" id="cd00099">
    <property type="entry name" value="IgV"/>
    <property type="match status" value="1"/>
</dbReference>
<dbReference type="SMART" id="SM00409">
    <property type="entry name" value="IG"/>
    <property type="match status" value="2"/>
</dbReference>
<dbReference type="Gene3D" id="2.60.40.10">
    <property type="entry name" value="Immunoglobulins"/>
    <property type="match status" value="2"/>
</dbReference>
<feature type="domain" description="Ig-like" evidence="2">
    <location>
        <begin position="31"/>
        <end position="120"/>
    </location>
</feature>
<dbReference type="GO" id="GO:0050808">
    <property type="term" value="P:synapse organization"/>
    <property type="evidence" value="ECO:0007669"/>
    <property type="project" value="TreeGrafter"/>
</dbReference>
<dbReference type="GO" id="GO:0032589">
    <property type="term" value="C:neuron projection membrane"/>
    <property type="evidence" value="ECO:0007669"/>
    <property type="project" value="TreeGrafter"/>
</dbReference>
<dbReference type="SUPFAM" id="SSF48726">
    <property type="entry name" value="Immunoglobulin"/>
    <property type="match status" value="2"/>
</dbReference>
<evidence type="ECO:0000259" key="2">
    <source>
        <dbReference type="PROSITE" id="PS50835"/>
    </source>
</evidence>
<dbReference type="EMBL" id="JAPWDV010000002">
    <property type="protein sequence ID" value="KAJ6219893.1"/>
    <property type="molecule type" value="Genomic_DNA"/>
</dbReference>
<dbReference type="PROSITE" id="PS50835">
    <property type="entry name" value="IG_LIKE"/>
    <property type="match status" value="2"/>
</dbReference>
<feature type="compositionally biased region" description="Low complexity" evidence="1">
    <location>
        <begin position="21"/>
        <end position="34"/>
    </location>
</feature>
<dbReference type="InterPro" id="IPR003598">
    <property type="entry name" value="Ig_sub2"/>
</dbReference>
<dbReference type="SMART" id="SM00408">
    <property type="entry name" value="IGc2"/>
    <property type="match status" value="2"/>
</dbReference>
<accession>A0A9Q0RL33</accession>
<dbReference type="AlphaFoldDB" id="A0A9Q0RL33"/>
<dbReference type="CDD" id="cd00096">
    <property type="entry name" value="Ig"/>
    <property type="match status" value="1"/>
</dbReference>
<protein>
    <recommendedName>
        <fullName evidence="2">Ig-like domain-containing protein</fullName>
    </recommendedName>
</protein>
<dbReference type="Pfam" id="PF07686">
    <property type="entry name" value="V-set"/>
    <property type="match status" value="1"/>
</dbReference>
<sequence>MKPPYVGSTATTSANRMETYQQHQHLQQQQPQQQTSPTKNITAQVGHPVYLHCVVESLGDKMVSWIRLRDFHLLTIGSLTFSSDDRFVVRPASHSINDWSLQIKHVTLKDEGLYECQINSDPPRSQYYYLHVVVPVSEIAGNPDIFVRSGAPINLTCLISSSPEPPAFVFWYHNNRMINYDYNQEGKGQISVQKDPLKNDVVISRLLIKKARLDDSGNYTCSPSNAEPASSYVHVLQDVEKLEREL</sequence>
<feature type="domain" description="Ig-like" evidence="2">
    <location>
        <begin position="135"/>
        <end position="237"/>
    </location>
</feature>
<organism evidence="3 4">
    <name type="scientific">Blomia tropicalis</name>
    <name type="common">Mite</name>
    <dbReference type="NCBI Taxonomy" id="40697"/>
    <lineage>
        <taxon>Eukaryota</taxon>
        <taxon>Metazoa</taxon>
        <taxon>Ecdysozoa</taxon>
        <taxon>Arthropoda</taxon>
        <taxon>Chelicerata</taxon>
        <taxon>Arachnida</taxon>
        <taxon>Acari</taxon>
        <taxon>Acariformes</taxon>
        <taxon>Sarcoptiformes</taxon>
        <taxon>Astigmata</taxon>
        <taxon>Glycyphagoidea</taxon>
        <taxon>Echimyopodidae</taxon>
        <taxon>Blomia</taxon>
    </lineage>
</organism>
<keyword evidence="4" id="KW-1185">Reference proteome</keyword>
<dbReference type="InterPro" id="IPR013106">
    <property type="entry name" value="Ig_V-set"/>
</dbReference>
<dbReference type="InterPro" id="IPR003599">
    <property type="entry name" value="Ig_sub"/>
</dbReference>
<dbReference type="FunFam" id="2.60.40.10:FF:000533">
    <property type="entry name" value="Uncharacterized protein, isoform A"/>
    <property type="match status" value="1"/>
</dbReference>
<name>A0A9Q0RL33_BLOTA</name>
<dbReference type="InterPro" id="IPR013783">
    <property type="entry name" value="Ig-like_fold"/>
</dbReference>
<dbReference type="InterPro" id="IPR007110">
    <property type="entry name" value="Ig-like_dom"/>
</dbReference>
<proteinExistence type="predicted"/>
<evidence type="ECO:0000313" key="3">
    <source>
        <dbReference type="EMBL" id="KAJ6219893.1"/>
    </source>
</evidence>
<dbReference type="PANTHER" id="PTHR23279:SF36">
    <property type="entry name" value="DEFECTIVE PROBOSCIS EXTENSION RESPONSE 9, ISOFORM A"/>
    <property type="match status" value="1"/>
</dbReference>
<dbReference type="InterPro" id="IPR037448">
    <property type="entry name" value="Zig-8"/>
</dbReference>
<dbReference type="PANTHER" id="PTHR23279">
    <property type="entry name" value="DEFECTIVE PROBOSCIS EXTENSION RESPONSE DPR -RELATED"/>
    <property type="match status" value="1"/>
</dbReference>
<comment type="caution">
    <text evidence="3">The sequence shown here is derived from an EMBL/GenBank/DDBJ whole genome shotgun (WGS) entry which is preliminary data.</text>
</comment>
<reference evidence="3" key="1">
    <citation type="submission" date="2022-12" db="EMBL/GenBank/DDBJ databases">
        <title>Genome assemblies of Blomia tropicalis.</title>
        <authorList>
            <person name="Cui Y."/>
        </authorList>
    </citation>
    <scope>NUCLEOTIDE SEQUENCE</scope>
    <source>
        <tissue evidence="3">Adult mites</tissue>
    </source>
</reference>